<reference evidence="1" key="1">
    <citation type="submission" date="2022-07" db="EMBL/GenBank/DDBJ databases">
        <title>Phylogenomic reconstructions and comparative analyses of Kickxellomycotina fungi.</title>
        <authorList>
            <person name="Reynolds N.K."/>
            <person name="Stajich J.E."/>
            <person name="Barry K."/>
            <person name="Grigoriev I.V."/>
            <person name="Crous P."/>
            <person name="Smith M.E."/>
        </authorList>
    </citation>
    <scope>NUCLEOTIDE SEQUENCE</scope>
    <source>
        <strain evidence="1">RSA 861</strain>
    </source>
</reference>
<dbReference type="Proteomes" id="UP001150569">
    <property type="component" value="Unassembled WGS sequence"/>
</dbReference>
<protein>
    <submittedName>
        <fullName evidence="1">Uncharacterized protein</fullName>
    </submittedName>
</protein>
<name>A0A9W7ZPF7_9FUNG</name>
<dbReference type="AlphaFoldDB" id="A0A9W7ZPF7"/>
<proteinExistence type="predicted"/>
<comment type="caution">
    <text evidence="1">The sequence shown here is derived from an EMBL/GenBank/DDBJ whole genome shotgun (WGS) entry which is preliminary data.</text>
</comment>
<keyword evidence="2" id="KW-1185">Reference proteome</keyword>
<sequence>MDRSEDAFQPTRYEAYADSIESTQSAEAMVAQYRRLYYATADAYVRYTALYTILNVGKRSAISKLQHKLMPNRHPKQIPKVLGEHWTILGYGPQRMYDLPFSAVPLLRLVNQGDVPNLVNSSTPAYWALKDVPSNVLSAFQDKLVNRMAISMLKAASPQDLVDKLGAIDSSRVTLSTSPPDNVAPLASIQHLDDNKLATLNEGIETHLQTLVQCAFAVDGSWDHLADFTSKMVNLFPQEAHARIKQLREVEYALKFYANKPVDDLSIRLKYKTWDDRDRANLAETIRKEYLNYPALTYSPEQGLRFAVTAKPNAQGKIFGTFLPLPK</sequence>
<dbReference type="EMBL" id="JANBPT010001111">
    <property type="protein sequence ID" value="KAJ1910008.1"/>
    <property type="molecule type" value="Genomic_DNA"/>
</dbReference>
<gene>
    <name evidence="1" type="ORF">IWQ60_010882</name>
</gene>
<evidence type="ECO:0000313" key="1">
    <source>
        <dbReference type="EMBL" id="KAJ1910008.1"/>
    </source>
</evidence>
<organism evidence="1 2">
    <name type="scientific">Tieghemiomyces parasiticus</name>
    <dbReference type="NCBI Taxonomy" id="78921"/>
    <lineage>
        <taxon>Eukaryota</taxon>
        <taxon>Fungi</taxon>
        <taxon>Fungi incertae sedis</taxon>
        <taxon>Zoopagomycota</taxon>
        <taxon>Kickxellomycotina</taxon>
        <taxon>Dimargaritomycetes</taxon>
        <taxon>Dimargaritales</taxon>
        <taxon>Dimargaritaceae</taxon>
        <taxon>Tieghemiomyces</taxon>
    </lineage>
</organism>
<evidence type="ECO:0000313" key="2">
    <source>
        <dbReference type="Proteomes" id="UP001150569"/>
    </source>
</evidence>
<accession>A0A9W7ZPF7</accession>